<keyword evidence="5 7" id="KW-1133">Transmembrane helix</keyword>
<dbReference type="GO" id="GO:0030964">
    <property type="term" value="C:NADH dehydrogenase complex"/>
    <property type="evidence" value="ECO:0007669"/>
    <property type="project" value="TreeGrafter"/>
</dbReference>
<name>A0A381NLY0_9ZZZZ</name>
<protein>
    <submittedName>
        <fullName evidence="8">Uncharacterized protein</fullName>
    </submittedName>
</protein>
<evidence type="ECO:0000313" key="9">
    <source>
        <dbReference type="EMBL" id="SUZ56752.1"/>
    </source>
</evidence>
<dbReference type="GO" id="GO:0042773">
    <property type="term" value="P:ATP synthesis coupled electron transport"/>
    <property type="evidence" value="ECO:0007669"/>
    <property type="project" value="InterPro"/>
</dbReference>
<dbReference type="AlphaFoldDB" id="A0A381NLY0"/>
<comment type="subcellular location">
    <subcellularLocation>
        <location evidence="1">Membrane</location>
        <topology evidence="1">Multi-pass membrane protein</topology>
    </subcellularLocation>
</comment>
<dbReference type="NCBIfam" id="NF004319">
    <property type="entry name" value="PRK05715.1-1"/>
    <property type="match status" value="1"/>
</dbReference>
<dbReference type="EMBL" id="UINC01000521">
    <property type="protein sequence ID" value="SUZ56752.1"/>
    <property type="molecule type" value="Genomic_DNA"/>
</dbReference>
<proteinExistence type="inferred from homology"/>
<evidence type="ECO:0000256" key="1">
    <source>
        <dbReference type="ARBA" id="ARBA00004141"/>
    </source>
</evidence>
<dbReference type="HAMAP" id="MF_01456">
    <property type="entry name" value="NDH1_NuoK"/>
    <property type="match status" value="1"/>
</dbReference>
<keyword evidence="3" id="KW-0813">Transport</keyword>
<evidence type="ECO:0000256" key="3">
    <source>
        <dbReference type="ARBA" id="ARBA00022448"/>
    </source>
</evidence>
<dbReference type="Gene3D" id="1.10.287.3510">
    <property type="match status" value="1"/>
</dbReference>
<sequence>MSIPLEHVFVLAAALFCIGLTGVLVRRNVMFVLMSLEVMMNACGLAFVAAGARWAQADGQIMFMFILALAAAEVAVALGIVLQLSRRFDSLDVDAANEMHS</sequence>
<reference evidence="8" key="1">
    <citation type="submission" date="2018-05" db="EMBL/GenBank/DDBJ databases">
        <authorList>
            <person name="Lanie J.A."/>
            <person name="Ng W.-L."/>
            <person name="Kazmierczak K.M."/>
            <person name="Andrzejewski T.M."/>
            <person name="Davidsen T.M."/>
            <person name="Wayne K.J."/>
            <person name="Tettelin H."/>
            <person name="Glass J.I."/>
            <person name="Rusch D."/>
            <person name="Podicherti R."/>
            <person name="Tsui H.-C.T."/>
            <person name="Winkler M.E."/>
        </authorList>
    </citation>
    <scope>NUCLEOTIDE SEQUENCE</scope>
</reference>
<feature type="transmembrane region" description="Helical" evidence="7">
    <location>
        <begin position="6"/>
        <end position="25"/>
    </location>
</feature>
<evidence type="ECO:0000256" key="6">
    <source>
        <dbReference type="ARBA" id="ARBA00023136"/>
    </source>
</evidence>
<dbReference type="NCBIfam" id="NF004320">
    <property type="entry name" value="PRK05715.1-2"/>
    <property type="match status" value="1"/>
</dbReference>
<dbReference type="PANTHER" id="PTHR11434">
    <property type="entry name" value="NADH-UBIQUINONE OXIDOREDUCTASE SUBUNIT ND4L"/>
    <property type="match status" value="1"/>
</dbReference>
<accession>A0A381NLY0</accession>
<dbReference type="PANTHER" id="PTHR11434:SF16">
    <property type="entry name" value="NADH-UBIQUINONE OXIDOREDUCTASE CHAIN 4L"/>
    <property type="match status" value="1"/>
</dbReference>
<dbReference type="InterPro" id="IPR039428">
    <property type="entry name" value="NUOK/Mnh_C1-like"/>
</dbReference>
<feature type="transmembrane region" description="Helical" evidence="7">
    <location>
        <begin position="61"/>
        <end position="82"/>
    </location>
</feature>
<comment type="similarity">
    <text evidence="2">Belongs to the complex I subunit 4L family.</text>
</comment>
<gene>
    <name evidence="8" type="ORF">METZ01_LOCUS8470</name>
    <name evidence="9" type="ORF">METZ01_LOCUS9606</name>
</gene>
<feature type="transmembrane region" description="Helical" evidence="7">
    <location>
        <begin position="32"/>
        <end position="55"/>
    </location>
</feature>
<evidence type="ECO:0000313" key="8">
    <source>
        <dbReference type="EMBL" id="SUZ55616.1"/>
    </source>
</evidence>
<dbReference type="FunFam" id="1.10.287.3510:FF:000001">
    <property type="entry name" value="NADH-quinone oxidoreductase subunit K"/>
    <property type="match status" value="1"/>
</dbReference>
<dbReference type="EMBL" id="UINC01000452">
    <property type="protein sequence ID" value="SUZ55616.1"/>
    <property type="molecule type" value="Genomic_DNA"/>
</dbReference>
<keyword evidence="6 7" id="KW-0472">Membrane</keyword>
<dbReference type="InterPro" id="IPR001133">
    <property type="entry name" value="NADH_UbQ_OxRdtase_chain4L/K"/>
</dbReference>
<organism evidence="8">
    <name type="scientific">marine metagenome</name>
    <dbReference type="NCBI Taxonomy" id="408172"/>
    <lineage>
        <taxon>unclassified sequences</taxon>
        <taxon>metagenomes</taxon>
        <taxon>ecological metagenomes</taxon>
    </lineage>
</organism>
<evidence type="ECO:0000256" key="5">
    <source>
        <dbReference type="ARBA" id="ARBA00022989"/>
    </source>
</evidence>
<keyword evidence="4 7" id="KW-0812">Transmembrane</keyword>
<evidence type="ECO:0000256" key="7">
    <source>
        <dbReference type="SAM" id="Phobius"/>
    </source>
</evidence>
<dbReference type="Pfam" id="PF00420">
    <property type="entry name" value="Oxidored_q2"/>
    <property type="match status" value="1"/>
</dbReference>
<dbReference type="GO" id="GO:0016651">
    <property type="term" value="F:oxidoreductase activity, acting on NAD(P)H"/>
    <property type="evidence" value="ECO:0007669"/>
    <property type="project" value="InterPro"/>
</dbReference>
<evidence type="ECO:0000256" key="4">
    <source>
        <dbReference type="ARBA" id="ARBA00022692"/>
    </source>
</evidence>
<evidence type="ECO:0000256" key="2">
    <source>
        <dbReference type="ARBA" id="ARBA00010519"/>
    </source>
</evidence>